<name>A0A0F9IZN6_9ZZZZ</name>
<reference evidence="1" key="1">
    <citation type="journal article" date="2015" name="Nature">
        <title>Complex archaea that bridge the gap between prokaryotes and eukaryotes.</title>
        <authorList>
            <person name="Spang A."/>
            <person name="Saw J.H."/>
            <person name="Jorgensen S.L."/>
            <person name="Zaremba-Niedzwiedzka K."/>
            <person name="Martijn J."/>
            <person name="Lind A.E."/>
            <person name="van Eijk R."/>
            <person name="Schleper C."/>
            <person name="Guy L."/>
            <person name="Ettema T.J."/>
        </authorList>
    </citation>
    <scope>NUCLEOTIDE SEQUENCE</scope>
</reference>
<protein>
    <submittedName>
        <fullName evidence="1">Uncharacterized protein</fullName>
    </submittedName>
</protein>
<accession>A0A0F9IZN6</accession>
<dbReference type="AlphaFoldDB" id="A0A0F9IZN6"/>
<organism evidence="1">
    <name type="scientific">marine sediment metagenome</name>
    <dbReference type="NCBI Taxonomy" id="412755"/>
    <lineage>
        <taxon>unclassified sequences</taxon>
        <taxon>metagenomes</taxon>
        <taxon>ecological metagenomes</taxon>
    </lineage>
</organism>
<evidence type="ECO:0000313" key="1">
    <source>
        <dbReference type="EMBL" id="KKL92492.1"/>
    </source>
</evidence>
<dbReference type="EMBL" id="LAZR01019449">
    <property type="protein sequence ID" value="KKL92492.1"/>
    <property type="molecule type" value="Genomic_DNA"/>
</dbReference>
<proteinExistence type="predicted"/>
<gene>
    <name evidence="1" type="ORF">LCGC14_1884140</name>
</gene>
<comment type="caution">
    <text evidence="1">The sequence shown here is derived from an EMBL/GenBank/DDBJ whole genome shotgun (WGS) entry which is preliminary data.</text>
</comment>
<sequence length="81" mass="9115">MTSLNRTQAQLKALGFPFIGIECANGLKIFGKVVKFTQYKIYLEDKNKDIIDVPRRIIKRAFLLIDGGEDNDGAAKVSRKN</sequence>